<dbReference type="RefSeq" id="WP_159435767.1">
    <property type="nucleotide sequence ID" value="NZ_FQWV01000009.1"/>
</dbReference>
<dbReference type="Pfam" id="PF24336">
    <property type="entry name" value="DUF7504"/>
    <property type="match status" value="1"/>
</dbReference>
<organism evidence="2 3">
    <name type="scientific">Halobaculum gomorrense</name>
    <dbReference type="NCBI Taxonomy" id="43928"/>
    <lineage>
        <taxon>Archaea</taxon>
        <taxon>Methanobacteriati</taxon>
        <taxon>Methanobacteriota</taxon>
        <taxon>Stenosarchaea group</taxon>
        <taxon>Halobacteria</taxon>
        <taxon>Halobacteriales</taxon>
        <taxon>Haloferacaceae</taxon>
        <taxon>Halobaculum</taxon>
    </lineage>
</organism>
<dbReference type="EMBL" id="FQWV01000009">
    <property type="protein sequence ID" value="SHH56113.1"/>
    <property type="molecule type" value="Genomic_DNA"/>
</dbReference>
<reference evidence="2 3" key="1">
    <citation type="submission" date="2016-11" db="EMBL/GenBank/DDBJ databases">
        <authorList>
            <person name="Jaros S."/>
            <person name="Januszkiewicz K."/>
            <person name="Wedrychowicz H."/>
        </authorList>
    </citation>
    <scope>NUCLEOTIDE SEQUENCE [LARGE SCALE GENOMIC DNA]</scope>
    <source>
        <strain evidence="2 3">DSM 9297</strain>
    </source>
</reference>
<feature type="region of interest" description="Disordered" evidence="1">
    <location>
        <begin position="1"/>
        <end position="51"/>
    </location>
</feature>
<name>A0A1M5U0D9_9EURY</name>
<keyword evidence="3" id="KW-1185">Reference proteome</keyword>
<dbReference type="OrthoDB" id="109251at2157"/>
<dbReference type="Proteomes" id="UP000184357">
    <property type="component" value="Unassembled WGS sequence"/>
</dbReference>
<evidence type="ECO:0000313" key="2">
    <source>
        <dbReference type="EMBL" id="SHH56113.1"/>
    </source>
</evidence>
<dbReference type="InterPro" id="IPR055927">
    <property type="entry name" value="DUF7504"/>
</dbReference>
<evidence type="ECO:0000256" key="1">
    <source>
        <dbReference type="SAM" id="MobiDB-lite"/>
    </source>
</evidence>
<protein>
    <submittedName>
        <fullName evidence="2">Uncharacterized protein</fullName>
    </submittedName>
</protein>
<dbReference type="AlphaFoldDB" id="A0A1M5U0D9"/>
<proteinExistence type="predicted"/>
<sequence>MSGTPSRVERDPTPPPEEQSDPHALVLAAPSPTGGHCPRSREAHDGTATPASTGAFLRVAFTRAGRSPPGEWVRAAEEAGADVRVVDATPCSSVDVDADDGGTGVDTVVASDPANLTDLGVRITDALADMDATAGGSSGGSGELVCCLGSLTALLQYVDLRAAYQFVNAVTNRVATLGGTTHAHIEPTAHDRRTTDTMASLFEVVTEPAPADGALEVVRSRGR</sequence>
<accession>A0A1M5U0D9</accession>
<evidence type="ECO:0000313" key="3">
    <source>
        <dbReference type="Proteomes" id="UP000184357"/>
    </source>
</evidence>
<gene>
    <name evidence="2" type="ORF">SAMN05443636_2854</name>
</gene>